<evidence type="ECO:0000313" key="4">
    <source>
        <dbReference type="Proteomes" id="UP000232673"/>
    </source>
</evidence>
<feature type="transmembrane region" description="Helical" evidence="1">
    <location>
        <begin position="85"/>
        <end position="105"/>
    </location>
</feature>
<proteinExistence type="predicted"/>
<evidence type="ECO:0000313" key="3">
    <source>
        <dbReference type="EMBL" id="PKD21110.1"/>
    </source>
</evidence>
<dbReference type="EMBL" id="LKTS01000002">
    <property type="protein sequence ID" value="PKD21110.1"/>
    <property type="molecule type" value="Genomic_DNA"/>
</dbReference>
<sequence length="481" mass="55815">MEWYILKSVAILATLLLFYKLLLEKENMHTFKRFYLLFAIIASIGIPLITITTYVEPVSESFDPVLFQLSEETSASESNSFEDNLLFILWTIYALGVIFFSIKFIRNLRELLLKIKTNPKIKKENSTRILLQEKVDPHTFFNYIFLNRREYKEKKIPKEVIIHEEAHAKQKHSLDILIVEFLQIVFWINPLIIFLKDYIKLNHEFLADREVLKKGIQTAGYQTTLLSFSSGHLHSDLVNPINYSSIKKRFTVMKTQTSKKTIWAKSLLLLPLLGILIYSCSTKEELEKPNSDPTAQNQPLEKATPEMIREYNRLASSYNSTGDKSQEINDYDRMSDIYKVMSPEQKKTAESFPEIEIIEVVEDPKATPEMIAEYNKIIGDLNETGIIKQKDLNQINKILRLMTVEQKKSAVPSKFEILPPPPPAPPTYKKLLADGATFYYQGKIIEPQKAQELVEDQKKVNMQITYDNKKRPFVELTDKEN</sequence>
<keyword evidence="1" id="KW-0812">Transmembrane</keyword>
<evidence type="ECO:0000259" key="2">
    <source>
        <dbReference type="Pfam" id="PF05569"/>
    </source>
</evidence>
<comment type="caution">
    <text evidence="3">The sequence shown here is derived from an EMBL/GenBank/DDBJ whole genome shotgun (WGS) entry which is preliminary data.</text>
</comment>
<gene>
    <name evidence="3" type="ORF">APR41_11890</name>
</gene>
<protein>
    <recommendedName>
        <fullName evidence="2">Peptidase M56 domain-containing protein</fullName>
    </recommendedName>
</protein>
<feature type="transmembrane region" description="Helical" evidence="1">
    <location>
        <begin position="176"/>
        <end position="195"/>
    </location>
</feature>
<feature type="domain" description="Peptidase M56" evidence="2">
    <location>
        <begin position="128"/>
        <end position="251"/>
    </location>
</feature>
<dbReference type="Pfam" id="PF05569">
    <property type="entry name" value="Peptidase_M56"/>
    <property type="match status" value="1"/>
</dbReference>
<dbReference type="CDD" id="cd07341">
    <property type="entry name" value="M56_BlaR1_MecR1_like"/>
    <property type="match status" value="1"/>
</dbReference>
<dbReference type="InterPro" id="IPR008756">
    <property type="entry name" value="Peptidase_M56"/>
</dbReference>
<feature type="transmembrane region" description="Helical" evidence="1">
    <location>
        <begin position="6"/>
        <end position="22"/>
    </location>
</feature>
<dbReference type="AlphaFoldDB" id="A0A2N0U279"/>
<keyword evidence="1" id="KW-0472">Membrane</keyword>
<reference evidence="3 4" key="1">
    <citation type="submission" date="2015-10" db="EMBL/GenBank/DDBJ databases">
        <title>Draft genome sequence of Salegentibacter salinarum KCTC 12975.</title>
        <authorList>
            <person name="Lin W."/>
            <person name="Zheng Q."/>
        </authorList>
    </citation>
    <scope>NUCLEOTIDE SEQUENCE [LARGE SCALE GENOMIC DNA]</scope>
    <source>
        <strain evidence="3 4">KCTC 12975</strain>
    </source>
</reference>
<evidence type="ECO:0000256" key="1">
    <source>
        <dbReference type="SAM" id="Phobius"/>
    </source>
</evidence>
<feature type="transmembrane region" description="Helical" evidence="1">
    <location>
        <begin position="34"/>
        <end position="55"/>
    </location>
</feature>
<dbReference type="OrthoDB" id="1522859at2"/>
<dbReference type="Proteomes" id="UP000232673">
    <property type="component" value="Unassembled WGS sequence"/>
</dbReference>
<dbReference type="STRING" id="447422.SAMN05660903_02425"/>
<organism evidence="3 4">
    <name type="scientific">Salegentibacter salinarum</name>
    <dbReference type="NCBI Taxonomy" id="447422"/>
    <lineage>
        <taxon>Bacteria</taxon>
        <taxon>Pseudomonadati</taxon>
        <taxon>Bacteroidota</taxon>
        <taxon>Flavobacteriia</taxon>
        <taxon>Flavobacteriales</taxon>
        <taxon>Flavobacteriaceae</taxon>
        <taxon>Salegentibacter</taxon>
    </lineage>
</organism>
<dbReference type="RefSeq" id="WP_079713468.1">
    <property type="nucleotide sequence ID" value="NZ_FUZC01000009.1"/>
</dbReference>
<keyword evidence="4" id="KW-1185">Reference proteome</keyword>
<name>A0A2N0U279_9FLAO</name>
<accession>A0A2N0U279</accession>
<keyword evidence="1" id="KW-1133">Transmembrane helix</keyword>